<reference evidence="7 8" key="1">
    <citation type="submission" date="2020-08" db="EMBL/GenBank/DDBJ databases">
        <title>Genomic Encyclopedia of Type Strains, Phase IV (KMG-IV): sequencing the most valuable type-strain genomes for metagenomic binning, comparative biology and taxonomic classification.</title>
        <authorList>
            <person name="Goeker M."/>
        </authorList>
    </citation>
    <scope>NUCLEOTIDE SEQUENCE [LARGE SCALE GENOMIC DNA]</scope>
    <source>
        <strain evidence="7 8">DSM 26189</strain>
    </source>
</reference>
<dbReference type="GO" id="GO:0015658">
    <property type="term" value="F:branched-chain amino acid transmembrane transporter activity"/>
    <property type="evidence" value="ECO:0007669"/>
    <property type="project" value="TreeGrafter"/>
</dbReference>
<dbReference type="Gene3D" id="3.40.50.300">
    <property type="entry name" value="P-loop containing nucleotide triphosphate hydrolases"/>
    <property type="match status" value="1"/>
</dbReference>
<dbReference type="InterPro" id="IPR027417">
    <property type="entry name" value="P-loop_NTPase"/>
</dbReference>
<evidence type="ECO:0000313" key="7">
    <source>
        <dbReference type="EMBL" id="MBB3926011.1"/>
    </source>
</evidence>
<dbReference type="InterPro" id="IPR003593">
    <property type="entry name" value="AAA+_ATPase"/>
</dbReference>
<comment type="caution">
    <text evidence="7">The sequence shown here is derived from an EMBL/GenBank/DDBJ whole genome shotgun (WGS) entry which is preliminary data.</text>
</comment>
<dbReference type="AlphaFoldDB" id="A0A7W6BFH2"/>
<dbReference type="InterPro" id="IPR003439">
    <property type="entry name" value="ABC_transporter-like_ATP-bd"/>
</dbReference>
<sequence>MSDALLRLEGVSSGYGQSRILWDVDFALPRGKATALIGRNGVGKSTLLSTIMGLRPLISGRVLFDGRDISRLSTHQRARAGIALVPQGRHVFPFLTVEENLLSGLAARRDGRRTIPGFIFDLFPKLDAIRHRKGGLLSGGEQQQLAIGRALAGDPRLLLLDEPTEGIQPNVVAQIEDALRHVRSEMGMTILVVEQYLDFAWRLADLYAAMQCGRIVRSGDTGTETADTVAHLVHI</sequence>
<proteinExistence type="inferred from homology"/>
<accession>A0A7W6BFH2</accession>
<dbReference type="GO" id="GO:0015807">
    <property type="term" value="P:L-amino acid transport"/>
    <property type="evidence" value="ECO:0007669"/>
    <property type="project" value="TreeGrafter"/>
</dbReference>
<organism evidence="7 8">
    <name type="scientific">Sphingobium jiangsuense</name>
    <dbReference type="NCBI Taxonomy" id="870476"/>
    <lineage>
        <taxon>Bacteria</taxon>
        <taxon>Pseudomonadati</taxon>
        <taxon>Pseudomonadota</taxon>
        <taxon>Alphaproteobacteria</taxon>
        <taxon>Sphingomonadales</taxon>
        <taxon>Sphingomonadaceae</taxon>
        <taxon>Sphingobium</taxon>
    </lineage>
</organism>
<dbReference type="SMART" id="SM00382">
    <property type="entry name" value="AAA"/>
    <property type="match status" value="1"/>
</dbReference>
<dbReference type="InterPro" id="IPR052156">
    <property type="entry name" value="BCAA_Transport_ATP-bd_LivF"/>
</dbReference>
<comment type="similarity">
    <text evidence="1">Belongs to the ABC transporter superfamily.</text>
</comment>
<dbReference type="GO" id="GO:0005524">
    <property type="term" value="F:ATP binding"/>
    <property type="evidence" value="ECO:0007669"/>
    <property type="project" value="UniProtKB-KW"/>
</dbReference>
<dbReference type="GO" id="GO:0016887">
    <property type="term" value="F:ATP hydrolysis activity"/>
    <property type="evidence" value="ECO:0007669"/>
    <property type="project" value="InterPro"/>
</dbReference>
<dbReference type="PANTHER" id="PTHR43820">
    <property type="entry name" value="HIGH-AFFINITY BRANCHED-CHAIN AMINO ACID TRANSPORT ATP-BINDING PROTEIN LIVF"/>
    <property type="match status" value="1"/>
</dbReference>
<dbReference type="Proteomes" id="UP000571950">
    <property type="component" value="Unassembled WGS sequence"/>
</dbReference>
<gene>
    <name evidence="7" type="ORF">GGR43_001726</name>
</gene>
<keyword evidence="5" id="KW-0029">Amino-acid transport</keyword>
<evidence type="ECO:0000313" key="8">
    <source>
        <dbReference type="Proteomes" id="UP000571950"/>
    </source>
</evidence>
<dbReference type="PANTHER" id="PTHR43820:SF5">
    <property type="entry name" value="HIGH-AFFINITY BRANCHED-CHAIN AMINO ACID TRANSPORT ATP-BINDING PROTEIN"/>
    <property type="match status" value="1"/>
</dbReference>
<dbReference type="Pfam" id="PF00005">
    <property type="entry name" value="ABC_tran"/>
    <property type="match status" value="1"/>
</dbReference>
<keyword evidence="3" id="KW-0547">Nucleotide-binding</keyword>
<dbReference type="CDD" id="cd03224">
    <property type="entry name" value="ABC_TM1139_LivF_branched"/>
    <property type="match status" value="1"/>
</dbReference>
<feature type="domain" description="ABC transporter" evidence="6">
    <location>
        <begin position="6"/>
        <end position="235"/>
    </location>
</feature>
<keyword evidence="4 7" id="KW-0067">ATP-binding</keyword>
<dbReference type="NCBIfam" id="TIGR03410">
    <property type="entry name" value="urea_trans_UrtE"/>
    <property type="match status" value="1"/>
</dbReference>
<keyword evidence="2" id="KW-0813">Transport</keyword>
<evidence type="ECO:0000256" key="2">
    <source>
        <dbReference type="ARBA" id="ARBA00022448"/>
    </source>
</evidence>
<name>A0A7W6BFH2_9SPHN</name>
<evidence type="ECO:0000259" key="6">
    <source>
        <dbReference type="PROSITE" id="PS50893"/>
    </source>
</evidence>
<keyword evidence="8" id="KW-1185">Reference proteome</keyword>
<dbReference type="SUPFAM" id="SSF52540">
    <property type="entry name" value="P-loop containing nucleoside triphosphate hydrolases"/>
    <property type="match status" value="1"/>
</dbReference>
<evidence type="ECO:0000256" key="1">
    <source>
        <dbReference type="ARBA" id="ARBA00005417"/>
    </source>
</evidence>
<dbReference type="PROSITE" id="PS50893">
    <property type="entry name" value="ABC_TRANSPORTER_2"/>
    <property type="match status" value="1"/>
</dbReference>
<dbReference type="EMBL" id="JACIDT010000005">
    <property type="protein sequence ID" value="MBB3926011.1"/>
    <property type="molecule type" value="Genomic_DNA"/>
</dbReference>
<evidence type="ECO:0000256" key="3">
    <source>
        <dbReference type="ARBA" id="ARBA00022741"/>
    </source>
</evidence>
<evidence type="ECO:0000256" key="5">
    <source>
        <dbReference type="ARBA" id="ARBA00022970"/>
    </source>
</evidence>
<dbReference type="RefSeq" id="WP_188071569.1">
    <property type="nucleotide sequence ID" value="NZ_BSPS01000004.1"/>
</dbReference>
<protein>
    <submittedName>
        <fullName evidence="7">Urea transport system ATP-binding protein</fullName>
    </submittedName>
</protein>
<dbReference type="InterPro" id="IPR017780">
    <property type="entry name" value="ABC_transptr_urea_ATP-bd_UrtE"/>
</dbReference>
<evidence type="ECO:0000256" key="4">
    <source>
        <dbReference type="ARBA" id="ARBA00022840"/>
    </source>
</evidence>